<dbReference type="GO" id="GO:0009847">
    <property type="term" value="P:spore germination"/>
    <property type="evidence" value="ECO:0007669"/>
    <property type="project" value="InterPro"/>
</dbReference>
<gene>
    <name evidence="9" type="ORF">E0485_00460</name>
</gene>
<dbReference type="AlphaFoldDB" id="A0A4R4EQD6"/>
<evidence type="ECO:0000256" key="5">
    <source>
        <dbReference type="ARBA" id="ARBA00022692"/>
    </source>
</evidence>
<organism evidence="9 10">
    <name type="scientific">Paenibacillus albiflavus</name>
    <dbReference type="NCBI Taxonomy" id="2545760"/>
    <lineage>
        <taxon>Bacteria</taxon>
        <taxon>Bacillati</taxon>
        <taxon>Bacillota</taxon>
        <taxon>Bacilli</taxon>
        <taxon>Bacillales</taxon>
        <taxon>Paenibacillaceae</taxon>
        <taxon>Paenibacillus</taxon>
    </lineage>
</organism>
<feature type="transmembrane region" description="Helical" evidence="8">
    <location>
        <begin position="274"/>
        <end position="295"/>
    </location>
</feature>
<keyword evidence="10" id="KW-1185">Reference proteome</keyword>
<feature type="transmembrane region" description="Helical" evidence="8">
    <location>
        <begin position="221"/>
        <end position="244"/>
    </location>
</feature>
<keyword evidence="3" id="KW-0813">Transport</keyword>
<evidence type="ECO:0000256" key="6">
    <source>
        <dbReference type="ARBA" id="ARBA00022989"/>
    </source>
</evidence>
<reference evidence="9 10" key="1">
    <citation type="submission" date="2019-03" db="EMBL/GenBank/DDBJ databases">
        <authorList>
            <person name="Kim M.K.M."/>
        </authorList>
    </citation>
    <scope>NUCLEOTIDE SEQUENCE [LARGE SCALE GENOMIC DNA]</scope>
    <source>
        <strain evidence="9 10">18JY21-1</strain>
    </source>
</reference>
<feature type="transmembrane region" description="Helical" evidence="8">
    <location>
        <begin position="46"/>
        <end position="66"/>
    </location>
</feature>
<feature type="transmembrane region" description="Helical" evidence="8">
    <location>
        <begin position="336"/>
        <end position="359"/>
    </location>
</feature>
<comment type="subcellular location">
    <subcellularLocation>
        <location evidence="1">Membrane</location>
        <topology evidence="1">Multi-pass membrane protein</topology>
    </subcellularLocation>
</comment>
<proteinExistence type="inferred from homology"/>
<feature type="transmembrane region" description="Helical" evidence="8">
    <location>
        <begin position="87"/>
        <end position="111"/>
    </location>
</feature>
<dbReference type="PANTHER" id="PTHR34975">
    <property type="entry name" value="SPORE GERMINATION PROTEIN A2"/>
    <property type="match status" value="1"/>
</dbReference>
<keyword evidence="5 8" id="KW-0812">Transmembrane</keyword>
<feature type="transmembrane region" description="Helical" evidence="8">
    <location>
        <begin position="148"/>
        <end position="168"/>
    </location>
</feature>
<dbReference type="RefSeq" id="WP_132415465.1">
    <property type="nucleotide sequence ID" value="NZ_SKFG01000001.1"/>
</dbReference>
<feature type="transmembrane region" description="Helical" evidence="8">
    <location>
        <begin position="307"/>
        <end position="324"/>
    </location>
</feature>
<accession>A0A4R4EQD6</accession>
<dbReference type="PANTHER" id="PTHR34975:SF2">
    <property type="entry name" value="SPORE GERMINATION PROTEIN A2"/>
    <property type="match status" value="1"/>
</dbReference>
<evidence type="ECO:0000256" key="4">
    <source>
        <dbReference type="ARBA" id="ARBA00022544"/>
    </source>
</evidence>
<name>A0A4R4EQD6_9BACL</name>
<dbReference type="Proteomes" id="UP000295418">
    <property type="component" value="Unassembled WGS sequence"/>
</dbReference>
<evidence type="ECO:0000256" key="1">
    <source>
        <dbReference type="ARBA" id="ARBA00004141"/>
    </source>
</evidence>
<protein>
    <submittedName>
        <fullName evidence="9">Spore gernimation protein</fullName>
    </submittedName>
</protein>
<feature type="transmembrane region" description="Helical" evidence="8">
    <location>
        <begin position="123"/>
        <end position="141"/>
    </location>
</feature>
<keyword evidence="4" id="KW-0309">Germination</keyword>
<dbReference type="GO" id="GO:0016020">
    <property type="term" value="C:membrane"/>
    <property type="evidence" value="ECO:0007669"/>
    <property type="project" value="UniProtKB-SubCell"/>
</dbReference>
<dbReference type="InterPro" id="IPR004761">
    <property type="entry name" value="Spore_GerAB"/>
</dbReference>
<evidence type="ECO:0000256" key="3">
    <source>
        <dbReference type="ARBA" id="ARBA00022448"/>
    </source>
</evidence>
<dbReference type="Pfam" id="PF03845">
    <property type="entry name" value="Spore_permease"/>
    <property type="match status" value="1"/>
</dbReference>
<evidence type="ECO:0000256" key="7">
    <source>
        <dbReference type="ARBA" id="ARBA00023136"/>
    </source>
</evidence>
<dbReference type="OrthoDB" id="2380240at2"/>
<evidence type="ECO:0000256" key="8">
    <source>
        <dbReference type="SAM" id="Phobius"/>
    </source>
</evidence>
<comment type="caution">
    <text evidence="9">The sequence shown here is derived from an EMBL/GenBank/DDBJ whole genome shotgun (WGS) entry which is preliminary data.</text>
</comment>
<evidence type="ECO:0000256" key="2">
    <source>
        <dbReference type="ARBA" id="ARBA00007998"/>
    </source>
</evidence>
<dbReference type="Gene3D" id="1.20.1740.10">
    <property type="entry name" value="Amino acid/polyamine transporter I"/>
    <property type="match status" value="1"/>
</dbReference>
<comment type="similarity">
    <text evidence="2">Belongs to the amino acid-polyamine-organocation (APC) superfamily. Spore germination protein (SGP) (TC 2.A.3.9) family.</text>
</comment>
<sequence>MKTGGQTKQPFYFQAYMLFFLICNAQIGVGILGFQRFVYKAAHQDAWISVILAGIATHISVWAIVTTLRKHQSLDLYEIHQKLFGRWIGGGLSILFLIYILLDMTTIVRTYIEIVQSWVFPDFPTWLLSLILVILTVYGSLGGIRVVLQLSCISLIIIVSISLLYYNPLKYAVWSRMLPIYEATLPQLFSGAMKMGLTIAGFEAIYFVYKRVKDKENVMKYAQGSVLYTNILYLFLMIVSIIYYSDVQLLKTIWGSTTQLKIIKYPFLERIEFVITPLWMFVVLSGVMLLAWSFLRGTSLLFGWPQKATLYGVAIVVFAASTLLQNRGQINALNDYIGVIALFASYVYPCLLLAITYFAEWRKAKAVGRDGG</sequence>
<evidence type="ECO:0000313" key="9">
    <source>
        <dbReference type="EMBL" id="TCZ80801.1"/>
    </source>
</evidence>
<dbReference type="EMBL" id="SKFG01000001">
    <property type="protein sequence ID" value="TCZ80801.1"/>
    <property type="molecule type" value="Genomic_DNA"/>
</dbReference>
<evidence type="ECO:0000313" key="10">
    <source>
        <dbReference type="Proteomes" id="UP000295418"/>
    </source>
</evidence>
<dbReference type="NCBIfam" id="TIGR00912">
    <property type="entry name" value="2A0309"/>
    <property type="match status" value="1"/>
</dbReference>
<feature type="transmembrane region" description="Helical" evidence="8">
    <location>
        <begin position="12"/>
        <end position="34"/>
    </location>
</feature>
<keyword evidence="6 8" id="KW-1133">Transmembrane helix</keyword>
<keyword evidence="7 8" id="KW-0472">Membrane</keyword>